<evidence type="ECO:0000259" key="2">
    <source>
        <dbReference type="Pfam" id="PF01345"/>
    </source>
</evidence>
<dbReference type="EMBL" id="BMKK01000021">
    <property type="protein sequence ID" value="GGD82821.1"/>
    <property type="molecule type" value="Genomic_DNA"/>
</dbReference>
<evidence type="ECO:0000313" key="4">
    <source>
        <dbReference type="EMBL" id="GGD82821.1"/>
    </source>
</evidence>
<reference evidence="4" key="1">
    <citation type="journal article" date="2014" name="Int. J. Syst. Evol. Microbiol.">
        <title>Complete genome sequence of Corynebacterium casei LMG S-19264T (=DSM 44701T), isolated from a smear-ripened cheese.</title>
        <authorList>
            <consortium name="US DOE Joint Genome Institute (JGI-PGF)"/>
            <person name="Walter F."/>
            <person name="Albersmeier A."/>
            <person name="Kalinowski J."/>
            <person name="Ruckert C."/>
        </authorList>
    </citation>
    <scope>NUCLEOTIDE SEQUENCE</scope>
    <source>
        <strain evidence="4">CGMCC 1.15958</strain>
    </source>
</reference>
<feature type="domain" description="Secretion system C-terminal sorting" evidence="3">
    <location>
        <begin position="589"/>
        <end position="665"/>
    </location>
</feature>
<evidence type="ECO:0000259" key="3">
    <source>
        <dbReference type="Pfam" id="PF18962"/>
    </source>
</evidence>
<protein>
    <submittedName>
        <fullName evidence="4">Uncharacterized protein</fullName>
    </submittedName>
</protein>
<feature type="domain" description="DUF11" evidence="2">
    <location>
        <begin position="155"/>
        <end position="243"/>
    </location>
</feature>
<dbReference type="AlphaFoldDB" id="A0A916Z9F8"/>
<keyword evidence="1" id="KW-0812">Transmembrane</keyword>
<feature type="transmembrane region" description="Helical" evidence="1">
    <location>
        <begin position="12"/>
        <end position="33"/>
    </location>
</feature>
<dbReference type="Pfam" id="PF01345">
    <property type="entry name" value="DUF11"/>
    <property type="match status" value="1"/>
</dbReference>
<dbReference type="InterPro" id="IPR026444">
    <property type="entry name" value="Secre_tail"/>
</dbReference>
<dbReference type="RefSeq" id="WP_188771390.1">
    <property type="nucleotide sequence ID" value="NZ_BMKK01000021.1"/>
</dbReference>
<dbReference type="Proteomes" id="UP000609064">
    <property type="component" value="Unassembled WGS sequence"/>
</dbReference>
<dbReference type="Pfam" id="PF18962">
    <property type="entry name" value="Por_Secre_tail"/>
    <property type="match status" value="1"/>
</dbReference>
<dbReference type="InterPro" id="IPR047589">
    <property type="entry name" value="DUF11_rpt"/>
</dbReference>
<gene>
    <name evidence="4" type="ORF">GCM10011514_53630</name>
</gene>
<keyword evidence="5" id="KW-1185">Reference proteome</keyword>
<keyword evidence="1" id="KW-0472">Membrane</keyword>
<accession>A0A916Z9F8</accession>
<reference evidence="4" key="2">
    <citation type="submission" date="2020-09" db="EMBL/GenBank/DDBJ databases">
        <authorList>
            <person name="Sun Q."/>
            <person name="Zhou Y."/>
        </authorList>
    </citation>
    <scope>NUCLEOTIDE SEQUENCE</scope>
    <source>
        <strain evidence="4">CGMCC 1.15958</strain>
    </source>
</reference>
<dbReference type="NCBIfam" id="TIGR01451">
    <property type="entry name" value="B_ant_repeat"/>
    <property type="match status" value="1"/>
</dbReference>
<name>A0A916Z9F8_9BACT</name>
<proteinExistence type="predicted"/>
<sequence length="668" mass="72903">MKKIKGLLKQTFGNIFVTVLLCSGLVLLGSSSYGTNARLNKPKGKSAKADCFPPVFTLRSVDVTQANTNDAQLILSNIQNARRYSISEKGTADMTYAKATVFDPTKKEVVIKGLPNPTDFTSYTVRVYNSETCFADQIITLEHVNFADLVDESRLELIQAVDNHNPQVDETVTFTTIISNKGNKTATGVEIQTLISSSLKVVYFYADKGTFESTSGLWGVGNVNGGETIKLVVKAKVLQQGLSYLTSYIWRQNGKERDIKARNGADGGDDYGVSCVSVPISLKKGENYKVTLQKYSGVKWYYKNVSSGVYEEITKSTPSDIAVINKDSSLSVLKGGEYTFSKLVGTCNVGSCCPIIIEGCSGPKIVVDSIYCNKKIDSYSIRVKLLDDDWSIVQQAYLATANIGMPTAVDYLKRLNRLPLQSSAGYVVANGDGFYTIENIPAFMPNVALVATDISGKCSSSKIVNAPNCNIQGVQAPLVLNQIETFATGNEIPTFSVVSTAKGTDVLWFDDENATKPIATGTVFTPSQAGTYFVAARDRKTKTLSMKRELTLTEIAPVKEGVFKDKVCKCESATILPDDDFSKVTITALYPNPADDHLTLDYNLPESLPSAKLVFFNVSGTVIASYGLESNENKIKVSTSTWMEGTYFFQLSVNGRKMKSDKFIVMHN</sequence>
<comment type="caution">
    <text evidence="4">The sequence shown here is derived from an EMBL/GenBank/DDBJ whole genome shotgun (WGS) entry which is preliminary data.</text>
</comment>
<keyword evidence="1" id="KW-1133">Transmembrane helix</keyword>
<organism evidence="4 5">
    <name type="scientific">Emticicia aquatilis</name>
    <dbReference type="NCBI Taxonomy" id="1537369"/>
    <lineage>
        <taxon>Bacteria</taxon>
        <taxon>Pseudomonadati</taxon>
        <taxon>Bacteroidota</taxon>
        <taxon>Cytophagia</taxon>
        <taxon>Cytophagales</taxon>
        <taxon>Leadbetterellaceae</taxon>
        <taxon>Emticicia</taxon>
    </lineage>
</organism>
<evidence type="ECO:0000313" key="5">
    <source>
        <dbReference type="Proteomes" id="UP000609064"/>
    </source>
</evidence>
<dbReference type="InterPro" id="IPR001434">
    <property type="entry name" value="OmcB-like_DUF11"/>
</dbReference>
<evidence type="ECO:0000256" key="1">
    <source>
        <dbReference type="SAM" id="Phobius"/>
    </source>
</evidence>
<dbReference type="NCBIfam" id="TIGR04183">
    <property type="entry name" value="Por_Secre_tail"/>
    <property type="match status" value="1"/>
</dbReference>